<evidence type="ECO:0000256" key="3">
    <source>
        <dbReference type="ARBA" id="ARBA00022692"/>
    </source>
</evidence>
<dbReference type="InterPro" id="IPR036259">
    <property type="entry name" value="MFS_trans_sf"/>
</dbReference>
<dbReference type="CDD" id="cd06173">
    <property type="entry name" value="MFS_MefA_like"/>
    <property type="match status" value="1"/>
</dbReference>
<dbReference type="PANTHER" id="PTHR23513">
    <property type="entry name" value="INTEGRAL MEMBRANE EFFLUX PROTEIN-RELATED"/>
    <property type="match status" value="1"/>
</dbReference>
<dbReference type="GO" id="GO:0005886">
    <property type="term" value="C:plasma membrane"/>
    <property type="evidence" value="ECO:0007669"/>
    <property type="project" value="UniProtKB-SubCell"/>
</dbReference>
<name>A0A5P9Q7A0_9MICO</name>
<reference evidence="7 8" key="1">
    <citation type="submission" date="2019-10" db="EMBL/GenBank/DDBJ databases">
        <title>Genome sequence of Luteimicrobium xylanilyticum HY-24.</title>
        <authorList>
            <person name="Kim D.Y."/>
            <person name="Park H.-Y."/>
        </authorList>
    </citation>
    <scope>NUCLEOTIDE SEQUENCE [LARGE SCALE GENOMIC DNA]</scope>
    <source>
        <strain evidence="7 8">HY-24</strain>
    </source>
</reference>
<feature type="transmembrane region" description="Helical" evidence="6">
    <location>
        <begin position="339"/>
        <end position="358"/>
    </location>
</feature>
<keyword evidence="5 6" id="KW-0472">Membrane</keyword>
<feature type="transmembrane region" description="Helical" evidence="6">
    <location>
        <begin position="297"/>
        <end position="318"/>
    </location>
</feature>
<dbReference type="KEGG" id="lxl:KDY119_00806"/>
<evidence type="ECO:0000313" key="7">
    <source>
        <dbReference type="EMBL" id="QFU97308.1"/>
    </source>
</evidence>
<dbReference type="GO" id="GO:0022857">
    <property type="term" value="F:transmembrane transporter activity"/>
    <property type="evidence" value="ECO:0007669"/>
    <property type="project" value="InterPro"/>
</dbReference>
<feature type="transmembrane region" description="Helical" evidence="6">
    <location>
        <begin position="144"/>
        <end position="171"/>
    </location>
</feature>
<evidence type="ECO:0008006" key="9">
    <source>
        <dbReference type="Google" id="ProtNLM"/>
    </source>
</evidence>
<keyword evidence="4 6" id="KW-1133">Transmembrane helix</keyword>
<dbReference type="Proteomes" id="UP000326702">
    <property type="component" value="Chromosome"/>
</dbReference>
<keyword evidence="3 6" id="KW-0812">Transmembrane</keyword>
<organism evidence="7 8">
    <name type="scientific">Luteimicrobium xylanilyticum</name>
    <dbReference type="NCBI Taxonomy" id="1133546"/>
    <lineage>
        <taxon>Bacteria</taxon>
        <taxon>Bacillati</taxon>
        <taxon>Actinomycetota</taxon>
        <taxon>Actinomycetes</taxon>
        <taxon>Micrococcales</taxon>
        <taxon>Luteimicrobium</taxon>
    </lineage>
</organism>
<feature type="transmembrane region" description="Helical" evidence="6">
    <location>
        <begin position="272"/>
        <end position="291"/>
    </location>
</feature>
<feature type="transmembrane region" description="Helical" evidence="6">
    <location>
        <begin position="62"/>
        <end position="80"/>
    </location>
</feature>
<dbReference type="Gene3D" id="1.20.1250.20">
    <property type="entry name" value="MFS general substrate transporter like domains"/>
    <property type="match status" value="1"/>
</dbReference>
<evidence type="ECO:0000256" key="4">
    <source>
        <dbReference type="ARBA" id="ARBA00022989"/>
    </source>
</evidence>
<dbReference type="AlphaFoldDB" id="A0A5P9Q7A0"/>
<dbReference type="InterPro" id="IPR011701">
    <property type="entry name" value="MFS"/>
</dbReference>
<feature type="transmembrane region" description="Helical" evidence="6">
    <location>
        <begin position="29"/>
        <end position="50"/>
    </location>
</feature>
<evidence type="ECO:0000256" key="5">
    <source>
        <dbReference type="ARBA" id="ARBA00023136"/>
    </source>
</evidence>
<dbReference type="Pfam" id="PF07690">
    <property type="entry name" value="MFS_1"/>
    <property type="match status" value="1"/>
</dbReference>
<dbReference type="SUPFAM" id="SSF103473">
    <property type="entry name" value="MFS general substrate transporter"/>
    <property type="match status" value="1"/>
</dbReference>
<dbReference type="PANTHER" id="PTHR23513:SF6">
    <property type="entry name" value="MAJOR FACILITATOR SUPERFAMILY ASSOCIATED DOMAIN-CONTAINING PROTEIN"/>
    <property type="match status" value="1"/>
</dbReference>
<feature type="transmembrane region" description="Helical" evidence="6">
    <location>
        <begin position="364"/>
        <end position="381"/>
    </location>
</feature>
<comment type="subcellular location">
    <subcellularLocation>
        <location evidence="1">Cell membrane</location>
        <topology evidence="1">Multi-pass membrane protein</topology>
    </subcellularLocation>
</comment>
<accession>A0A5P9Q7A0</accession>
<keyword evidence="8" id="KW-1185">Reference proteome</keyword>
<keyword evidence="2" id="KW-1003">Cell membrane</keyword>
<evidence type="ECO:0000313" key="8">
    <source>
        <dbReference type="Proteomes" id="UP000326702"/>
    </source>
</evidence>
<dbReference type="EMBL" id="CP045529">
    <property type="protein sequence ID" value="QFU97308.1"/>
    <property type="molecule type" value="Genomic_DNA"/>
</dbReference>
<evidence type="ECO:0000256" key="2">
    <source>
        <dbReference type="ARBA" id="ARBA00022475"/>
    </source>
</evidence>
<feature type="transmembrane region" description="Helical" evidence="6">
    <location>
        <begin position="245"/>
        <end position="265"/>
    </location>
</feature>
<protein>
    <recommendedName>
        <fullName evidence="9">MFS transporter</fullName>
    </recommendedName>
</protein>
<sequence length="415" mass="42395">MMAGYLADALLWTAAPLLAVRLTQDPFAVSAISAASYLPWLLCGVAAGVAADRFDRRRLLGATNLLRAAVLLGAAVLVAADRMPVWGLVALIFVVGVLETVVEEGDQALLPRVVDVAGRDAANSRVAAGTQVAQGLVAPSAATALLVLAAGVPFVVSGVAFAVAAVLALLLPRATGRTELSSSRGREAGFFRQLDDGARFLWRDRPLRTLLLVTTGSATCLTLAQAALVVFLVRTLRVPDAMVGLFLAVGALGSVAASLLLARVVRRVGRPWVMAGSAVLCGPLLVVAGLAPASVAGVVVAAVAFAGMTLGVTVWNSLSASVRQSRVPDDLLGRVSGTWRTVCWVLVPLVTLLGGILSRVDLRLPLVLGGGLATVLAVLTARPVARAVSAAAGEPEMAPVDGAASGEPELVGAAR</sequence>
<proteinExistence type="predicted"/>
<evidence type="ECO:0000256" key="1">
    <source>
        <dbReference type="ARBA" id="ARBA00004651"/>
    </source>
</evidence>
<evidence type="ECO:0000256" key="6">
    <source>
        <dbReference type="SAM" id="Phobius"/>
    </source>
</evidence>
<gene>
    <name evidence="7" type="ORF">KDY119_00806</name>
</gene>
<feature type="transmembrane region" description="Helical" evidence="6">
    <location>
        <begin position="209"/>
        <end position="233"/>
    </location>
</feature>